<dbReference type="CDD" id="cd00082">
    <property type="entry name" value="HisKA"/>
    <property type="match status" value="1"/>
</dbReference>
<dbReference type="EMBL" id="CP030941">
    <property type="protein sequence ID" value="UUP17231.1"/>
    <property type="molecule type" value="Genomic_DNA"/>
</dbReference>
<feature type="domain" description="Response regulatory" evidence="9">
    <location>
        <begin position="1234"/>
        <end position="1355"/>
    </location>
</feature>
<dbReference type="Proteomes" id="UP001342418">
    <property type="component" value="Chromosome"/>
</dbReference>
<evidence type="ECO:0000259" key="10">
    <source>
        <dbReference type="PROSITE" id="PS50112"/>
    </source>
</evidence>
<protein>
    <recommendedName>
        <fullName evidence="2">histidine kinase</fullName>
        <ecNumber evidence="2">2.7.13.3</ecNumber>
    </recommendedName>
</protein>
<dbReference type="SUPFAM" id="SSF55785">
    <property type="entry name" value="PYP-like sensor domain (PAS domain)"/>
    <property type="match status" value="6"/>
</dbReference>
<dbReference type="Pfam" id="PF00512">
    <property type="entry name" value="HisKA"/>
    <property type="match status" value="1"/>
</dbReference>
<evidence type="ECO:0000259" key="8">
    <source>
        <dbReference type="PROSITE" id="PS50109"/>
    </source>
</evidence>
<keyword evidence="3 5" id="KW-0597">Phosphoprotein</keyword>
<dbReference type="Pfam" id="PF00072">
    <property type="entry name" value="Response_reg"/>
    <property type="match status" value="2"/>
</dbReference>
<dbReference type="Pfam" id="PF12860">
    <property type="entry name" value="PAS_7"/>
    <property type="match status" value="4"/>
</dbReference>
<evidence type="ECO:0000256" key="4">
    <source>
        <dbReference type="ARBA" id="ARBA00023012"/>
    </source>
</evidence>
<keyword evidence="4" id="KW-0902">Two-component regulatory system</keyword>
<dbReference type="InterPro" id="IPR036890">
    <property type="entry name" value="HATPase_C_sf"/>
</dbReference>
<dbReference type="SUPFAM" id="SSF52172">
    <property type="entry name" value="CheY-like"/>
    <property type="match status" value="2"/>
</dbReference>
<dbReference type="InterPro" id="IPR003594">
    <property type="entry name" value="HATPase_dom"/>
</dbReference>
<dbReference type="SMART" id="SM00448">
    <property type="entry name" value="REC"/>
    <property type="match status" value="2"/>
</dbReference>
<dbReference type="Gene3D" id="3.30.450.20">
    <property type="entry name" value="PAS domain"/>
    <property type="match status" value="7"/>
</dbReference>
<feature type="compositionally biased region" description="Basic and acidic residues" evidence="7">
    <location>
        <begin position="9"/>
        <end position="26"/>
    </location>
</feature>
<dbReference type="CDD" id="cd17546">
    <property type="entry name" value="REC_hyHK_CKI1_RcsC-like"/>
    <property type="match status" value="1"/>
</dbReference>
<evidence type="ECO:0000313" key="12">
    <source>
        <dbReference type="Proteomes" id="UP001342418"/>
    </source>
</evidence>
<dbReference type="RefSeq" id="WP_338529587.1">
    <property type="nucleotide sequence ID" value="NZ_CP030941.1"/>
</dbReference>
<dbReference type="InterPro" id="IPR004358">
    <property type="entry name" value="Sig_transdc_His_kin-like_C"/>
</dbReference>
<dbReference type="SMART" id="SM00091">
    <property type="entry name" value="PAS"/>
    <property type="match status" value="6"/>
</dbReference>
<dbReference type="GO" id="GO:0004673">
    <property type="term" value="F:protein histidine kinase activity"/>
    <property type="evidence" value="ECO:0007669"/>
    <property type="project" value="UniProtKB-EC"/>
</dbReference>
<dbReference type="InterPro" id="IPR011006">
    <property type="entry name" value="CheY-like_superfamily"/>
</dbReference>
<dbReference type="NCBIfam" id="TIGR00229">
    <property type="entry name" value="sensory_box"/>
    <property type="match status" value="2"/>
</dbReference>
<evidence type="ECO:0000256" key="5">
    <source>
        <dbReference type="PROSITE-ProRule" id="PRU00169"/>
    </source>
</evidence>
<dbReference type="InterPro" id="IPR000014">
    <property type="entry name" value="PAS"/>
</dbReference>
<dbReference type="InterPro" id="IPR001789">
    <property type="entry name" value="Sig_transdc_resp-reg_receiver"/>
</dbReference>
<dbReference type="InterPro" id="IPR005467">
    <property type="entry name" value="His_kinase_dom"/>
</dbReference>
<reference evidence="11 12" key="1">
    <citation type="submission" date="2018-07" db="EMBL/GenBank/DDBJ databases">
        <title>Genome sequence of Nitratireductor thuwali#1536.</title>
        <authorList>
            <person name="Michoud G."/>
            <person name="Merlino G."/>
            <person name="Sefrji F.O."/>
            <person name="Daffonchio D."/>
        </authorList>
    </citation>
    <scope>NUCLEOTIDE SEQUENCE [LARGE SCALE GENOMIC DNA]</scope>
    <source>
        <strain evidence="12">Nit1536</strain>
    </source>
</reference>
<organism evidence="11 12">
    <name type="scientific">Nitratireductor thuwali</name>
    <dbReference type="NCBI Taxonomy" id="2267699"/>
    <lineage>
        <taxon>Bacteria</taxon>
        <taxon>Pseudomonadati</taxon>
        <taxon>Pseudomonadota</taxon>
        <taxon>Alphaproteobacteria</taxon>
        <taxon>Hyphomicrobiales</taxon>
        <taxon>Phyllobacteriaceae</taxon>
        <taxon>Nitratireductor</taxon>
    </lineage>
</organism>
<accession>A0ABY5MMZ1</accession>
<name>A0ABY5MMZ1_9HYPH</name>
<dbReference type="InterPro" id="IPR003661">
    <property type="entry name" value="HisK_dim/P_dom"/>
</dbReference>
<dbReference type="EC" id="2.7.13.3" evidence="2"/>
<dbReference type="CDD" id="cd16922">
    <property type="entry name" value="HATPase_EvgS-ArcB-TorS-like"/>
    <property type="match status" value="1"/>
</dbReference>
<feature type="domain" description="Histidine kinase" evidence="8">
    <location>
        <begin position="996"/>
        <end position="1216"/>
    </location>
</feature>
<feature type="modified residue" description="4-aspartylphosphate" evidence="5">
    <location>
        <position position="1288"/>
    </location>
</feature>
<dbReference type="Pfam" id="PF02518">
    <property type="entry name" value="HATPase_c"/>
    <property type="match status" value="1"/>
</dbReference>
<keyword evidence="11" id="KW-0808">Transferase</keyword>
<dbReference type="SMART" id="SM00387">
    <property type="entry name" value="HATPase_c"/>
    <property type="match status" value="1"/>
</dbReference>
<feature type="domain" description="PAS" evidence="10">
    <location>
        <begin position="591"/>
        <end position="661"/>
    </location>
</feature>
<evidence type="ECO:0000256" key="7">
    <source>
        <dbReference type="SAM" id="MobiDB-lite"/>
    </source>
</evidence>
<dbReference type="SMART" id="SM00388">
    <property type="entry name" value="HisKA"/>
    <property type="match status" value="1"/>
</dbReference>
<dbReference type="PANTHER" id="PTHR45339:SF1">
    <property type="entry name" value="HYBRID SIGNAL TRANSDUCTION HISTIDINE KINASE J"/>
    <property type="match status" value="1"/>
</dbReference>
<dbReference type="InterPro" id="IPR035965">
    <property type="entry name" value="PAS-like_dom_sf"/>
</dbReference>
<comment type="catalytic activity">
    <reaction evidence="1">
        <text>ATP + protein L-histidine = ADP + protein N-phospho-L-histidine.</text>
        <dbReference type="EC" id="2.7.13.3"/>
    </reaction>
</comment>
<dbReference type="Gene3D" id="3.30.565.10">
    <property type="entry name" value="Histidine kinase-like ATPase, C-terminal domain"/>
    <property type="match status" value="1"/>
</dbReference>
<dbReference type="PROSITE" id="PS50109">
    <property type="entry name" value="HIS_KIN"/>
    <property type="match status" value="1"/>
</dbReference>
<evidence type="ECO:0000313" key="11">
    <source>
        <dbReference type="EMBL" id="UUP17231.1"/>
    </source>
</evidence>
<keyword evidence="11" id="KW-0418">Kinase</keyword>
<dbReference type="InterPro" id="IPR013656">
    <property type="entry name" value="PAS_4"/>
</dbReference>
<proteinExistence type="predicted"/>
<dbReference type="InterPro" id="IPR036097">
    <property type="entry name" value="HisK_dim/P_sf"/>
</dbReference>
<dbReference type="SUPFAM" id="SSF47384">
    <property type="entry name" value="Homodimeric domain of signal transducing histidine kinase"/>
    <property type="match status" value="1"/>
</dbReference>
<dbReference type="PROSITE" id="PS50112">
    <property type="entry name" value="PAS"/>
    <property type="match status" value="2"/>
</dbReference>
<keyword evidence="6" id="KW-0175">Coiled coil</keyword>
<sequence length="1537" mass="169792">MVVESGEPISKRHGEAAARGERRDGMPRSAMEPNHFPDSVHVELSGMVAHWYWECDAELKLTWLSPGFAEHTGIDAERIIGRSRFDVVKVVTESGFDTAAHHGAVAAREAFCDRLFEMQGGGGQRLWVSVSGVPKHDEKGNFRGYRGFGRALTRLLSFADELKAARRDLSLREIRESTLKEGLSDNQHFERLWSALEATNEAFACYDSDDRLVVYNKALVEMYAGLEDVIRPGVSFAALIHSGLERDLWDTGDIEKREWAEQILKIRAARGGTESVIAFRDGRFVLHREQRAEDGGTVSICTDVTAIKRHEKALEAARQEAETARMRLQSAIEALDDGFVLWDADGRLVACNGAFRGQFADICDFTPGRSHRELLSEFAHSGLVEDAKGREAEWVEERCAARDAEVGESFVFETHDGRWIRRRDQLTAAGDRVGIRADISERVRREADLAKAKEEAELALSDLRRTVDSMRIGVVVVEADMTASIVNKACIDLWDYPVDEPVEGRSIIDLFEADRANGMYDFSDAEWQVYLSQRLEEIRAGACEPREISLVNGRTLIFTSTPLSRGRRMLTYYDVTEMKSREEELANALERSKLAQAVIDSLASPIFVKDADLRFVLANQAFAEILGAEPGEMIGKKAIDFTSAEEAASFEANEREVLETGQDYEVAEDFELSGAAGTRMVRKNRVSTASGNHYLACTIFDVSDLKRRERDAEEARRQLANVLDTLPAGVVIYDRDDRFVLANRKIHDALPKLVPAMKPGAPLREALTLGHEAGYFRESGDQALDSLYDTHPEAWMEGYLGRYRAKSNVFERRNPDGRWFKVFDTRREDGTFIGVRVDITELKEREHQLSESMRENEVFRNLIDNVPVAIYAKKPDLKLSYVNKGWSDLVGIKPEDALGRTDVEIFGAQGQAFQESDLAVMRSGSSLEIEETRQDAAGNTRYQIARKDALVASDGSLYLIGSTTDVTELKRREHELRIAQEKAVLADRAKSEFLANMSHEIRTPMNGVLGMAELLAKTELTAKQKTFSEIILKSGSALLTIINDILDFSKIDAGQMVLDASPFRLAEAIEDVATLMSSRAKEKDLELIVHVAPALPPRLVGDVGRLRQIVTNLVGNAVKFTESGHVLVDVTGSEAHGDVDLHVRVQDTGIGIPADKMDLVFDKFSQVDASSTRRHEGTGLGLAITSRLVDLMGGEIGVESREGEGSTFWFSITLPRAEDDVKQAVLPADVTGARVLIIDDNAINRLILAEQMAHWGFDSCAAANGQEGLKVLRAAQGLGIEVDCVVLDYQMPGMSGVDVARAVRADPALAETPLVLLTSVDYSTSVLGSRDLAFEAQLIKPARSQLLLHSVVEAIQRRRALEGLASSVFAPASDTDVQVPAAQARAPLEPAEEVRSSAGRCDDNGHGIDILVAEDNEVNQLVFSQILGETRLTFEIVNNGREAVENFARLNPRIILMDVSMPEMNGLEATAAIRGTEAGGSRIPIIGVTAHALKGDRERCLEAGMDDYLSKPISPKALLEKIDRWSEDRRLAGAAAR</sequence>
<feature type="region of interest" description="Disordered" evidence="7">
    <location>
        <begin position="1"/>
        <end position="34"/>
    </location>
</feature>
<dbReference type="CDD" id="cd00130">
    <property type="entry name" value="PAS"/>
    <property type="match status" value="1"/>
</dbReference>
<dbReference type="Gene3D" id="3.40.50.2300">
    <property type="match status" value="2"/>
</dbReference>
<feature type="modified residue" description="4-aspartylphosphate" evidence="5">
    <location>
        <position position="1458"/>
    </location>
</feature>
<dbReference type="SUPFAM" id="SSF55874">
    <property type="entry name" value="ATPase domain of HSP90 chaperone/DNA topoisomerase II/histidine kinase"/>
    <property type="match status" value="1"/>
</dbReference>
<feature type="domain" description="PAS" evidence="10">
    <location>
        <begin position="855"/>
        <end position="903"/>
    </location>
</feature>
<dbReference type="PRINTS" id="PR00344">
    <property type="entry name" value="BCTRLSENSOR"/>
</dbReference>
<feature type="coiled-coil region" evidence="6">
    <location>
        <begin position="307"/>
        <end position="334"/>
    </location>
</feature>
<gene>
    <name evidence="11" type="primary">barA_1</name>
    <name evidence="11" type="ORF">NTH_01691</name>
</gene>
<dbReference type="Pfam" id="PF08448">
    <property type="entry name" value="PAS_4"/>
    <property type="match status" value="3"/>
</dbReference>
<evidence type="ECO:0000256" key="2">
    <source>
        <dbReference type="ARBA" id="ARBA00012438"/>
    </source>
</evidence>
<evidence type="ECO:0000256" key="1">
    <source>
        <dbReference type="ARBA" id="ARBA00000085"/>
    </source>
</evidence>
<evidence type="ECO:0000256" key="6">
    <source>
        <dbReference type="SAM" id="Coils"/>
    </source>
</evidence>
<evidence type="ECO:0000256" key="3">
    <source>
        <dbReference type="ARBA" id="ARBA00022553"/>
    </source>
</evidence>
<feature type="domain" description="Response regulatory" evidence="9">
    <location>
        <begin position="1409"/>
        <end position="1526"/>
    </location>
</feature>
<dbReference type="PROSITE" id="PS50110">
    <property type="entry name" value="RESPONSE_REGULATORY"/>
    <property type="match status" value="2"/>
</dbReference>
<keyword evidence="12" id="KW-1185">Reference proteome</keyword>
<evidence type="ECO:0000259" key="9">
    <source>
        <dbReference type="PROSITE" id="PS50110"/>
    </source>
</evidence>
<dbReference type="Gene3D" id="1.10.287.130">
    <property type="match status" value="1"/>
</dbReference>
<dbReference type="PANTHER" id="PTHR45339">
    <property type="entry name" value="HYBRID SIGNAL TRANSDUCTION HISTIDINE KINASE J"/>
    <property type="match status" value="1"/>
</dbReference>